<proteinExistence type="predicted"/>
<accession>A0A2V4BUF2</accession>
<keyword evidence="2" id="KW-1133">Transmembrane helix</keyword>
<feature type="compositionally biased region" description="Basic and acidic residues" evidence="1">
    <location>
        <begin position="73"/>
        <end position="85"/>
    </location>
</feature>
<reference evidence="3 4" key="1">
    <citation type="submission" date="2018-05" db="EMBL/GenBank/DDBJ databases">
        <title>Flavobacterium sp. strain IMCC34759, incomplete genome.</title>
        <authorList>
            <person name="Joung Y."/>
            <person name="Cho J."/>
        </authorList>
    </citation>
    <scope>NUCLEOTIDE SEQUENCE [LARGE SCALE GENOMIC DNA]</scope>
    <source>
        <strain evidence="3 4">IMCC34759</strain>
    </source>
</reference>
<feature type="compositionally biased region" description="Polar residues" evidence="1">
    <location>
        <begin position="86"/>
        <end position="95"/>
    </location>
</feature>
<feature type="region of interest" description="Disordered" evidence="1">
    <location>
        <begin position="52"/>
        <end position="128"/>
    </location>
</feature>
<evidence type="ECO:0000313" key="4">
    <source>
        <dbReference type="Proteomes" id="UP000247903"/>
    </source>
</evidence>
<evidence type="ECO:0000256" key="1">
    <source>
        <dbReference type="SAM" id="MobiDB-lite"/>
    </source>
</evidence>
<dbReference type="EMBL" id="QJHK01000004">
    <property type="protein sequence ID" value="PXY41483.1"/>
    <property type="molecule type" value="Genomic_DNA"/>
</dbReference>
<keyword evidence="2" id="KW-0812">Transmembrane</keyword>
<gene>
    <name evidence="3" type="ORF">DMB65_05895</name>
</gene>
<keyword evidence="4" id="KW-1185">Reference proteome</keyword>
<feature type="transmembrane region" description="Helical" evidence="2">
    <location>
        <begin position="20"/>
        <end position="37"/>
    </location>
</feature>
<evidence type="ECO:0008006" key="5">
    <source>
        <dbReference type="Google" id="ProtNLM"/>
    </source>
</evidence>
<organism evidence="3 4">
    <name type="scientific">Flavobacterium cheongpyeongense</name>
    <dbReference type="NCBI Taxonomy" id="2212651"/>
    <lineage>
        <taxon>Bacteria</taxon>
        <taxon>Pseudomonadati</taxon>
        <taxon>Bacteroidota</taxon>
        <taxon>Flavobacteriia</taxon>
        <taxon>Flavobacteriales</taxon>
        <taxon>Flavobacteriaceae</taxon>
        <taxon>Flavobacterium</taxon>
    </lineage>
</organism>
<feature type="compositionally biased region" description="Basic and acidic residues" evidence="1">
    <location>
        <begin position="97"/>
        <end position="109"/>
    </location>
</feature>
<evidence type="ECO:0000256" key="2">
    <source>
        <dbReference type="SAM" id="Phobius"/>
    </source>
</evidence>
<protein>
    <recommendedName>
        <fullName evidence="5">TonB C-terminal domain-containing protein</fullName>
    </recommendedName>
</protein>
<keyword evidence="2" id="KW-0472">Membrane</keyword>
<dbReference type="Proteomes" id="UP000247903">
    <property type="component" value="Unassembled WGS sequence"/>
</dbReference>
<dbReference type="AlphaFoldDB" id="A0A2V4BUF2"/>
<comment type="caution">
    <text evidence="3">The sequence shown here is derived from an EMBL/GenBank/DDBJ whole genome shotgun (WGS) entry which is preliminary data.</text>
</comment>
<dbReference type="OrthoDB" id="1095452at2"/>
<feature type="compositionally biased region" description="Basic and acidic residues" evidence="1">
    <location>
        <begin position="52"/>
        <end position="62"/>
    </location>
</feature>
<evidence type="ECO:0000313" key="3">
    <source>
        <dbReference type="EMBL" id="PXY41483.1"/>
    </source>
</evidence>
<sequence>MERKEKTIPEKRNKIMLSRYPKIFSLILIITGTTLFSCTDKDNKKQNNEIEIVDSEKNEVNEPKQIPHSSQLSKEENPEHPEKNIEINNEQVISSSKKRDQVKLAEPKNNKNLQSAKTSHEKNSSDKVKITATPAGETISQTNAEFPGGIDQFHNFFMKEYKRPENVSYWKLNINIAFAIEKNGTLTFLECSPKVEEPLEKEIIRVLSLCPKWQPGESNGKKIRMQYSVSILLK</sequence>
<feature type="compositionally biased region" description="Basic and acidic residues" evidence="1">
    <location>
        <begin position="118"/>
        <end position="128"/>
    </location>
</feature>
<name>A0A2V4BUF2_9FLAO</name>